<comment type="caution">
    <text evidence="3">The sequence shown here is derived from an EMBL/GenBank/DDBJ whole genome shotgun (WGS) entry which is preliminary data.</text>
</comment>
<dbReference type="InterPro" id="IPR054105">
    <property type="entry name" value="WHD_NrtR"/>
</dbReference>
<dbReference type="Proteomes" id="UP000273643">
    <property type="component" value="Unassembled WGS sequence"/>
</dbReference>
<feature type="region of interest" description="Disordered" evidence="1">
    <location>
        <begin position="1"/>
        <end position="24"/>
    </location>
</feature>
<dbReference type="Pfam" id="PF21906">
    <property type="entry name" value="WHD_NrtR"/>
    <property type="match status" value="1"/>
</dbReference>
<dbReference type="PROSITE" id="PS51462">
    <property type="entry name" value="NUDIX"/>
    <property type="match status" value="1"/>
</dbReference>
<dbReference type="Pfam" id="PF00293">
    <property type="entry name" value="NUDIX"/>
    <property type="match status" value="1"/>
</dbReference>
<reference evidence="3 4" key="1">
    <citation type="submission" date="2018-11" db="EMBL/GenBank/DDBJ databases">
        <title>Genomic Encyclopedia of Type Strains, Phase IV (KMG-IV): sequencing the most valuable type-strain genomes for metagenomic binning, comparative biology and taxonomic classification.</title>
        <authorList>
            <person name="Goeker M."/>
        </authorList>
    </citation>
    <scope>NUCLEOTIDE SEQUENCE [LARGE SCALE GENOMIC DNA]</scope>
    <source>
        <strain evidence="3 4">DSM 16974</strain>
    </source>
</reference>
<dbReference type="Gene3D" id="1.10.10.10">
    <property type="entry name" value="Winged helix-like DNA-binding domain superfamily/Winged helix DNA-binding domain"/>
    <property type="match status" value="1"/>
</dbReference>
<dbReference type="InterPro" id="IPR036390">
    <property type="entry name" value="WH_DNA-bd_sf"/>
</dbReference>
<organism evidence="3 4">
    <name type="scientific">Marinimicrobium koreense</name>
    <dbReference type="NCBI Taxonomy" id="306545"/>
    <lineage>
        <taxon>Bacteria</taxon>
        <taxon>Pseudomonadati</taxon>
        <taxon>Pseudomonadota</taxon>
        <taxon>Gammaproteobacteria</taxon>
        <taxon>Cellvibrionales</taxon>
        <taxon>Cellvibrionaceae</taxon>
        <taxon>Marinimicrobium</taxon>
    </lineage>
</organism>
<dbReference type="SUPFAM" id="SSF55811">
    <property type="entry name" value="Nudix"/>
    <property type="match status" value="1"/>
</dbReference>
<proteinExistence type="predicted"/>
<keyword evidence="4" id="KW-1185">Reference proteome</keyword>
<evidence type="ECO:0000256" key="1">
    <source>
        <dbReference type="SAM" id="MobiDB-lite"/>
    </source>
</evidence>
<evidence type="ECO:0000313" key="3">
    <source>
        <dbReference type="EMBL" id="ROQ18412.1"/>
    </source>
</evidence>
<sequence>MCTVANNNPSTTRPHSRVEPLNEPDNVLPGLSIDNLIFGLDHGQLKIMLVKHNVGPGKGKWALPGGFIKQNENLRDAAARLLEELTGVRDLYLEQLKTFGRVDRFPNERVVTIAYYALVSAENYTLVAGRNTSDAMWFDAKDLPELIYDHSEIVDHGLNFLRHKVCHEPIGFNLLPEKFTLLQLQELYEAILDVKLDKPNFRRKMMKMNLLAPCNEKQKGVPHRAANLYRFDSAAYERLTDKGFSFEF</sequence>
<protein>
    <submittedName>
        <fullName evidence="3">ADP-ribose pyrophosphatase YjhB (NUDIX family)</fullName>
    </submittedName>
</protein>
<feature type="domain" description="Nudix hydrolase" evidence="2">
    <location>
        <begin position="30"/>
        <end position="162"/>
    </location>
</feature>
<gene>
    <name evidence="3" type="ORF">EDC38_2638</name>
</gene>
<dbReference type="Gene3D" id="3.90.79.10">
    <property type="entry name" value="Nucleoside Triphosphate Pyrophosphohydrolase"/>
    <property type="match status" value="1"/>
</dbReference>
<dbReference type="EMBL" id="RJUK01000002">
    <property type="protein sequence ID" value="ROQ18412.1"/>
    <property type="molecule type" value="Genomic_DNA"/>
</dbReference>
<dbReference type="GO" id="GO:0003824">
    <property type="term" value="F:catalytic activity"/>
    <property type="evidence" value="ECO:0007669"/>
    <property type="project" value="UniProtKB-ARBA"/>
</dbReference>
<feature type="compositionally biased region" description="Polar residues" evidence="1">
    <location>
        <begin position="1"/>
        <end position="13"/>
    </location>
</feature>
<dbReference type="CDD" id="cd18873">
    <property type="entry name" value="NUDIX_NadM_like"/>
    <property type="match status" value="1"/>
</dbReference>
<accession>A0A3N1NI95</accession>
<evidence type="ECO:0000259" key="2">
    <source>
        <dbReference type="PROSITE" id="PS51462"/>
    </source>
</evidence>
<dbReference type="SUPFAM" id="SSF46785">
    <property type="entry name" value="Winged helix' DNA-binding domain"/>
    <property type="match status" value="1"/>
</dbReference>
<name>A0A3N1NI95_9GAMM</name>
<dbReference type="OrthoDB" id="542521at2"/>
<dbReference type="InterPro" id="IPR000086">
    <property type="entry name" value="NUDIX_hydrolase_dom"/>
</dbReference>
<dbReference type="InterPro" id="IPR036388">
    <property type="entry name" value="WH-like_DNA-bd_sf"/>
</dbReference>
<dbReference type="AlphaFoldDB" id="A0A3N1NI95"/>
<dbReference type="PANTHER" id="PTHR43736">
    <property type="entry name" value="ADP-RIBOSE PYROPHOSPHATASE"/>
    <property type="match status" value="1"/>
</dbReference>
<dbReference type="InterPro" id="IPR015797">
    <property type="entry name" value="NUDIX_hydrolase-like_dom_sf"/>
</dbReference>
<dbReference type="PANTHER" id="PTHR43736:SF4">
    <property type="entry name" value="SLR1690 PROTEIN"/>
    <property type="match status" value="1"/>
</dbReference>
<evidence type="ECO:0000313" key="4">
    <source>
        <dbReference type="Proteomes" id="UP000273643"/>
    </source>
</evidence>